<gene>
    <name evidence="2" type="ORF">SAMN05216255_0489</name>
</gene>
<keyword evidence="3" id="KW-1185">Reference proteome</keyword>
<dbReference type="InterPro" id="IPR029058">
    <property type="entry name" value="AB_hydrolase_fold"/>
</dbReference>
<feature type="domain" description="Serine aminopeptidase S33" evidence="1">
    <location>
        <begin position="63"/>
        <end position="177"/>
    </location>
</feature>
<evidence type="ECO:0000313" key="3">
    <source>
        <dbReference type="Proteomes" id="UP000242915"/>
    </source>
</evidence>
<dbReference type="InterPro" id="IPR000073">
    <property type="entry name" value="AB_hydrolase_1"/>
</dbReference>
<sequence length="293" mass="32244">MMRALVLLVIVLLQGCSSLLFYPAKGLPFTPERAGLAFRDEYLVAADGTRLNAWWLPAKAGVEVKGTVLYLHGNGGNMAMHLGAPWWLPEQGYQVLMLDYRGYGLSEGEPSLPEIYQDIDAAFAQLDDTAEVRGIPLFVLAQSLGGALAVHYLAEHPQQAKRLDALIIDGTPASYREVAQYVLSTSWLTWLLQVPLSEFVPDDESAITAIPRLKGLPLLIYHSIDDPVVPVSNAISLYQAAPAPRVLQLTRGGHVQTFNDPTWREVLLLFMSDPQGFKGLRRLAEVPNSESPQ</sequence>
<dbReference type="Pfam" id="PF12146">
    <property type="entry name" value="Hydrolase_4"/>
    <property type="match status" value="1"/>
</dbReference>
<protein>
    <recommendedName>
        <fullName evidence="1">Serine aminopeptidase S33 domain-containing protein</fullName>
    </recommendedName>
</protein>
<proteinExistence type="predicted"/>
<dbReference type="InterPro" id="IPR022742">
    <property type="entry name" value="Hydrolase_4"/>
</dbReference>
<evidence type="ECO:0000259" key="1">
    <source>
        <dbReference type="Pfam" id="PF12146"/>
    </source>
</evidence>
<dbReference type="SUPFAM" id="SSF53474">
    <property type="entry name" value="alpha/beta-Hydrolases"/>
    <property type="match status" value="1"/>
</dbReference>
<dbReference type="PRINTS" id="PR00111">
    <property type="entry name" value="ABHYDROLASE"/>
</dbReference>
<dbReference type="PANTHER" id="PTHR12277:SF81">
    <property type="entry name" value="PROTEIN ABHD13"/>
    <property type="match status" value="1"/>
</dbReference>
<evidence type="ECO:0000313" key="2">
    <source>
        <dbReference type="EMBL" id="SNR83664.1"/>
    </source>
</evidence>
<reference evidence="3" key="1">
    <citation type="submission" date="2017-06" db="EMBL/GenBank/DDBJ databases">
        <authorList>
            <person name="Varghese N."/>
            <person name="Submissions S."/>
        </authorList>
    </citation>
    <scope>NUCLEOTIDE SEQUENCE [LARGE SCALE GENOMIC DNA]</scope>
    <source>
        <strain evidence="3">CIP 108523</strain>
    </source>
</reference>
<accession>A0A238ZLT1</accession>
<dbReference type="Proteomes" id="UP000242915">
    <property type="component" value="Unassembled WGS sequence"/>
</dbReference>
<dbReference type="AlphaFoldDB" id="A0A238ZLT1"/>
<dbReference type="Gene3D" id="3.40.50.1820">
    <property type="entry name" value="alpha/beta hydrolase"/>
    <property type="match status" value="1"/>
</dbReference>
<name>A0A238ZLT1_9PSED</name>
<organism evidence="2 3">
    <name type="scientific">Pseudomonas segetis</name>
    <dbReference type="NCBI Taxonomy" id="298908"/>
    <lineage>
        <taxon>Bacteria</taxon>
        <taxon>Pseudomonadati</taxon>
        <taxon>Pseudomonadota</taxon>
        <taxon>Gammaproteobacteria</taxon>
        <taxon>Pseudomonadales</taxon>
        <taxon>Pseudomonadaceae</taxon>
        <taxon>Pseudomonas</taxon>
    </lineage>
</organism>
<dbReference type="EMBL" id="FZOG01000001">
    <property type="protein sequence ID" value="SNR83664.1"/>
    <property type="molecule type" value="Genomic_DNA"/>
</dbReference>
<dbReference type="PROSITE" id="PS51257">
    <property type="entry name" value="PROKAR_LIPOPROTEIN"/>
    <property type="match status" value="1"/>
</dbReference>
<dbReference type="PANTHER" id="PTHR12277">
    <property type="entry name" value="ALPHA/BETA HYDROLASE DOMAIN-CONTAINING PROTEIN"/>
    <property type="match status" value="1"/>
</dbReference>